<dbReference type="OrthoDB" id="341080at2157"/>
<accession>U3A5G7</accession>
<organism evidence="2 3">
    <name type="scientific">Halarchaeum acidiphilum MH1-52-1</name>
    <dbReference type="NCBI Taxonomy" id="1261545"/>
    <lineage>
        <taxon>Archaea</taxon>
        <taxon>Methanobacteriati</taxon>
        <taxon>Methanobacteriota</taxon>
        <taxon>Stenosarchaea group</taxon>
        <taxon>Halobacteria</taxon>
        <taxon>Halobacteriales</taxon>
        <taxon>Halobacteriaceae</taxon>
    </lineage>
</organism>
<keyword evidence="3" id="KW-1185">Reference proteome</keyword>
<gene>
    <name evidence="2" type="ORF">MBEHAL_1634</name>
</gene>
<reference evidence="2 3" key="1">
    <citation type="submission" date="2013-09" db="EMBL/GenBank/DDBJ databases">
        <title>Whole genome sequencing of Halarchaeum acidiphilum strain MH1-52-1.</title>
        <authorList>
            <person name="Shimane Y."/>
            <person name="Minegishi H."/>
            <person name="Nishi S."/>
            <person name="Echigo A."/>
            <person name="Shuto A."/>
            <person name="Konishi M."/>
            <person name="Ito T."/>
            <person name="Ohkuma M."/>
            <person name="Ohta Y."/>
            <person name="Nagano Y."/>
            <person name="Tsubouchi T."/>
            <person name="Mori K."/>
            <person name="Usui K."/>
            <person name="Kamekura M."/>
            <person name="Usami R."/>
            <person name="Takaki Y."/>
            <person name="Hatada Y."/>
        </authorList>
    </citation>
    <scope>NUCLEOTIDE SEQUENCE [LARGE SCALE GENOMIC DNA]</scope>
    <source>
        <strain evidence="2 3">JCM 16109</strain>
    </source>
</reference>
<dbReference type="PANTHER" id="PTHR10314">
    <property type="entry name" value="CYSTATHIONINE BETA-SYNTHASE"/>
    <property type="match status" value="1"/>
</dbReference>
<comment type="caution">
    <text evidence="2">The sequence shown here is derived from an EMBL/GenBank/DDBJ whole genome shotgun (WGS) entry which is preliminary data.</text>
</comment>
<feature type="domain" description="Tryptophan synthase beta chain-like PALP" evidence="1">
    <location>
        <begin position="75"/>
        <end position="378"/>
    </location>
</feature>
<dbReference type="eggNOG" id="arCOG01434">
    <property type="taxonomic scope" value="Archaea"/>
</dbReference>
<evidence type="ECO:0000313" key="3">
    <source>
        <dbReference type="Proteomes" id="UP000016986"/>
    </source>
</evidence>
<dbReference type="AlphaFoldDB" id="U3A5G7"/>
<dbReference type="Gene3D" id="3.40.50.1100">
    <property type="match status" value="2"/>
</dbReference>
<evidence type="ECO:0000259" key="1">
    <source>
        <dbReference type="Pfam" id="PF00291"/>
    </source>
</evidence>
<dbReference type="CDD" id="cd01563">
    <property type="entry name" value="Thr-synth_1"/>
    <property type="match status" value="1"/>
</dbReference>
<dbReference type="NCBIfam" id="NF006050">
    <property type="entry name" value="PRK08197.1"/>
    <property type="match status" value="1"/>
</dbReference>
<dbReference type="InterPro" id="IPR001926">
    <property type="entry name" value="TrpB-like_PALP"/>
</dbReference>
<dbReference type="SUPFAM" id="SSF53686">
    <property type="entry name" value="Tryptophan synthase beta subunit-like PLP-dependent enzymes"/>
    <property type="match status" value="1"/>
</dbReference>
<evidence type="ECO:0000313" key="2">
    <source>
        <dbReference type="EMBL" id="GAD52874.1"/>
    </source>
</evidence>
<dbReference type="InterPro" id="IPR050214">
    <property type="entry name" value="Cys_Synth/Cystath_Beta-Synth"/>
</dbReference>
<proteinExistence type="predicted"/>
<sequence>METNPALAGVRCTACDATFDASEVAGRCPSCDGVLDVTYDFDALDLARETFADRSTRSQWRYRELLPFAPPDAVSIEEGGTPLVPVPSLAAEFGVAAVYVKDEGRNPTGAIDDRGQSVAVTAAKRAGATDVALASTGDDGQSAAAYAGRAGLDSHTFVPSRAGFTNKAMVNVHGGDMSVVEGRIGDAASAFADAVADRDDWHPVQALSTPYAHEGLKTAYAEIVEALDWETPDRVLYPTGRGAGLHAFHKAARELDAVGLTDGLPKLYAAQAEGCAPIVRAFEEHRDGHEPWENPDTICGRIEIPDPAGSALALDAIRATDGGAVAAPDAEILEGATSLASDAGLEVGASSGSPVAAAYALAERGDLDADDVVVLVNAGAGSKDDDILRSHLMSKGI</sequence>
<dbReference type="RefSeq" id="WP_021780301.1">
    <property type="nucleotide sequence ID" value="NZ_BATA01000038.1"/>
</dbReference>
<dbReference type="Pfam" id="PF00291">
    <property type="entry name" value="PALP"/>
    <property type="match status" value="1"/>
</dbReference>
<name>U3A5G7_9EURY</name>
<dbReference type="Proteomes" id="UP000016986">
    <property type="component" value="Unassembled WGS sequence"/>
</dbReference>
<dbReference type="EMBL" id="BATA01000038">
    <property type="protein sequence ID" value="GAD52874.1"/>
    <property type="molecule type" value="Genomic_DNA"/>
</dbReference>
<protein>
    <submittedName>
        <fullName evidence="2">Threonine synthase</fullName>
    </submittedName>
</protein>
<dbReference type="InterPro" id="IPR036052">
    <property type="entry name" value="TrpB-like_PALP_sf"/>
</dbReference>